<evidence type="ECO:0000256" key="4">
    <source>
        <dbReference type="ARBA" id="ARBA00022989"/>
    </source>
</evidence>
<comment type="subcellular location">
    <subcellularLocation>
        <location evidence="1">Cell membrane</location>
        <topology evidence="1">Multi-pass membrane protein</topology>
    </subcellularLocation>
</comment>
<dbReference type="PANTHER" id="PTHR30294:SF29">
    <property type="entry name" value="MULTIDRUG ABC TRANSPORTER PERMEASE YBHS-RELATED"/>
    <property type="match status" value="1"/>
</dbReference>
<feature type="transmembrane region" description="Helical" evidence="6">
    <location>
        <begin position="111"/>
        <end position="134"/>
    </location>
</feature>
<dbReference type="AlphaFoldDB" id="A0A062XYA7"/>
<comment type="caution">
    <text evidence="8">The sequence shown here is derived from an EMBL/GenBank/DDBJ whole genome shotgun (WGS) entry which is preliminary data.</text>
</comment>
<evidence type="ECO:0000256" key="6">
    <source>
        <dbReference type="SAM" id="Phobius"/>
    </source>
</evidence>
<keyword evidence="5 6" id="KW-0472">Membrane</keyword>
<dbReference type="Pfam" id="PF12698">
    <property type="entry name" value="ABC2_membrane_3"/>
    <property type="match status" value="1"/>
</dbReference>
<evidence type="ECO:0000256" key="5">
    <source>
        <dbReference type="ARBA" id="ARBA00023136"/>
    </source>
</evidence>
<accession>A0A062XYA7</accession>
<feature type="transmembrane region" description="Helical" evidence="6">
    <location>
        <begin position="140"/>
        <end position="161"/>
    </location>
</feature>
<keyword evidence="3 6" id="KW-0812">Transmembrane</keyword>
<sequence length="246" mass="27466">MRKLWAIIKRELLAYFSSPLAYVVLTAFLFVNGFVFWLIVAYLNDPRTRAMAPLRLLFGGTMYFWLLLLFVVPVITMRLLAEERRTGTIELLLTAPVTEGQVVVGKFLAAWLFYLFLWLPTLVYVGILSSYATIDFGPVAAGYLGIALLGLLFASVGVFTSALAKNQIVAAIFAFAALVVVFSVGLIENLVTNPIWKNALSYMNLWDHMDDFAKGLVDTRRLVYPVSLSAFFLFLSVKALEAVKGR</sequence>
<dbReference type="EMBL" id="JMFG01000030">
    <property type="protein sequence ID" value="KDA53121.1"/>
    <property type="molecule type" value="Genomic_DNA"/>
</dbReference>
<reference evidence="8 9" key="1">
    <citation type="submission" date="2014-04" db="EMBL/GenBank/DDBJ databases">
        <title>The Genome Sequence of Thermoanaerobaculum aquaticum MP-01, The First Cultivated Group 23 Acidobacterium.</title>
        <authorList>
            <person name="Stamps B.W."/>
            <person name="Losey N.A."/>
            <person name="Lawson P.A."/>
            <person name="Stevenson B.S."/>
        </authorList>
    </citation>
    <scope>NUCLEOTIDE SEQUENCE [LARGE SCALE GENOMIC DNA]</scope>
    <source>
        <strain evidence="8 9">MP-01</strain>
    </source>
</reference>
<keyword evidence="4 6" id="KW-1133">Transmembrane helix</keyword>
<dbReference type="OrthoDB" id="9794512at2"/>
<proteinExistence type="predicted"/>
<feature type="domain" description="ABC-2 type transporter transmembrane" evidence="7">
    <location>
        <begin position="60"/>
        <end position="187"/>
    </location>
</feature>
<evidence type="ECO:0000256" key="1">
    <source>
        <dbReference type="ARBA" id="ARBA00004651"/>
    </source>
</evidence>
<protein>
    <recommendedName>
        <fullName evidence="7">ABC-2 type transporter transmembrane domain-containing protein</fullName>
    </recommendedName>
</protein>
<dbReference type="InterPro" id="IPR013525">
    <property type="entry name" value="ABC2_TM"/>
</dbReference>
<dbReference type="RefSeq" id="WP_038050200.1">
    <property type="nucleotide sequence ID" value="NZ_JMFG01000030.1"/>
</dbReference>
<dbReference type="GO" id="GO:0140359">
    <property type="term" value="F:ABC-type transporter activity"/>
    <property type="evidence" value="ECO:0007669"/>
    <property type="project" value="InterPro"/>
</dbReference>
<dbReference type="InterPro" id="IPR051449">
    <property type="entry name" value="ABC-2_transporter_component"/>
</dbReference>
<feature type="transmembrane region" description="Helical" evidence="6">
    <location>
        <begin position="20"/>
        <end position="43"/>
    </location>
</feature>
<dbReference type="Proteomes" id="UP000027284">
    <property type="component" value="Unassembled WGS sequence"/>
</dbReference>
<keyword evidence="9" id="KW-1185">Reference proteome</keyword>
<feature type="transmembrane region" description="Helical" evidence="6">
    <location>
        <begin position="222"/>
        <end position="240"/>
    </location>
</feature>
<dbReference type="STRING" id="1312852.EG19_07635"/>
<name>A0A062XYA7_9BACT</name>
<keyword evidence="2" id="KW-1003">Cell membrane</keyword>
<dbReference type="GO" id="GO:0005886">
    <property type="term" value="C:plasma membrane"/>
    <property type="evidence" value="ECO:0007669"/>
    <property type="project" value="UniProtKB-SubCell"/>
</dbReference>
<organism evidence="8 9">
    <name type="scientific">Thermoanaerobaculum aquaticum</name>
    <dbReference type="NCBI Taxonomy" id="1312852"/>
    <lineage>
        <taxon>Bacteria</taxon>
        <taxon>Pseudomonadati</taxon>
        <taxon>Acidobacteriota</taxon>
        <taxon>Thermoanaerobaculia</taxon>
        <taxon>Thermoanaerobaculales</taxon>
        <taxon>Thermoanaerobaculaceae</taxon>
        <taxon>Thermoanaerobaculum</taxon>
    </lineage>
</organism>
<evidence type="ECO:0000256" key="2">
    <source>
        <dbReference type="ARBA" id="ARBA00022475"/>
    </source>
</evidence>
<evidence type="ECO:0000259" key="7">
    <source>
        <dbReference type="Pfam" id="PF12698"/>
    </source>
</evidence>
<gene>
    <name evidence="8" type="ORF">EG19_07635</name>
</gene>
<evidence type="ECO:0000256" key="3">
    <source>
        <dbReference type="ARBA" id="ARBA00022692"/>
    </source>
</evidence>
<feature type="transmembrane region" description="Helical" evidence="6">
    <location>
        <begin position="168"/>
        <end position="187"/>
    </location>
</feature>
<feature type="transmembrane region" description="Helical" evidence="6">
    <location>
        <begin position="63"/>
        <end position="81"/>
    </location>
</feature>
<evidence type="ECO:0000313" key="9">
    <source>
        <dbReference type="Proteomes" id="UP000027284"/>
    </source>
</evidence>
<evidence type="ECO:0000313" key="8">
    <source>
        <dbReference type="EMBL" id="KDA53121.1"/>
    </source>
</evidence>
<dbReference type="PANTHER" id="PTHR30294">
    <property type="entry name" value="MEMBRANE COMPONENT OF ABC TRANSPORTER YHHJ-RELATED"/>
    <property type="match status" value="1"/>
</dbReference>